<dbReference type="AlphaFoldDB" id="A0A7S3K633"/>
<dbReference type="Gene3D" id="3.40.30.10">
    <property type="entry name" value="Glutaredoxin"/>
    <property type="match status" value="1"/>
</dbReference>
<dbReference type="PANTHER" id="PTHR21148">
    <property type="entry name" value="THIOREDOXIN DOMAIN-CONTAINING PROTEIN 9"/>
    <property type="match status" value="1"/>
</dbReference>
<protein>
    <recommendedName>
        <fullName evidence="2">Thioredoxin domain-containing protein</fullName>
    </recommendedName>
</protein>
<organism evidence="1">
    <name type="scientific">Aureoumbra lagunensis</name>
    <dbReference type="NCBI Taxonomy" id="44058"/>
    <lineage>
        <taxon>Eukaryota</taxon>
        <taxon>Sar</taxon>
        <taxon>Stramenopiles</taxon>
        <taxon>Ochrophyta</taxon>
        <taxon>Pelagophyceae</taxon>
        <taxon>Pelagomonadales</taxon>
        <taxon>Aureoumbra</taxon>
    </lineage>
</organism>
<evidence type="ECO:0000313" key="1">
    <source>
        <dbReference type="EMBL" id="CAE0373912.1"/>
    </source>
</evidence>
<name>A0A7S3K633_9STRA</name>
<dbReference type="EMBL" id="HBIJ01022514">
    <property type="protein sequence ID" value="CAE0373912.1"/>
    <property type="molecule type" value="Transcribed_RNA"/>
</dbReference>
<evidence type="ECO:0008006" key="2">
    <source>
        <dbReference type="Google" id="ProtNLM"/>
    </source>
</evidence>
<reference evidence="1" key="1">
    <citation type="submission" date="2021-01" db="EMBL/GenBank/DDBJ databases">
        <authorList>
            <person name="Corre E."/>
            <person name="Pelletier E."/>
            <person name="Niang G."/>
            <person name="Scheremetjew M."/>
            <person name="Finn R."/>
            <person name="Kale V."/>
            <person name="Holt S."/>
            <person name="Cochrane G."/>
            <person name="Meng A."/>
            <person name="Brown T."/>
            <person name="Cohen L."/>
        </authorList>
    </citation>
    <scope>NUCLEOTIDE SEQUENCE</scope>
    <source>
        <strain evidence="1">CCMP1510</strain>
    </source>
</reference>
<sequence length="239" mass="26930">MDLGFANKNQAIGSNTSQLLNQVVGMQETMIDEELNRLDNLDEDDLSKIRAKRISEMKRRQREELEWSKNCHGSLTTLTSTQEFFAAAKASRRFICHFFRPTSHHCVALNGHLTKLAALHKETRFCLMDAEKSPYLCDKLLADPEGNVIIPTILLCKDGKVTYHIRGLQEVGGEHMTIDTILPILSLHSMVDQDPGANKPAFASLDEYRAHCIKSGFYDVHGDDDNFSDDEYTGDIQDA</sequence>
<dbReference type="SUPFAM" id="SSF52833">
    <property type="entry name" value="Thioredoxin-like"/>
    <property type="match status" value="1"/>
</dbReference>
<proteinExistence type="predicted"/>
<dbReference type="InterPro" id="IPR036249">
    <property type="entry name" value="Thioredoxin-like_sf"/>
</dbReference>
<gene>
    <name evidence="1" type="ORF">ALAG00032_LOCUS14714</name>
</gene>
<accession>A0A7S3K633</accession>